<keyword evidence="5 6" id="KW-0472">Membrane</keyword>
<feature type="transmembrane region" description="Helical" evidence="6">
    <location>
        <begin position="194"/>
        <end position="218"/>
    </location>
</feature>
<feature type="transmembrane region" description="Helical" evidence="6">
    <location>
        <begin position="488"/>
        <end position="511"/>
    </location>
</feature>
<name>A0A8H5HAQ6_9AGAR</name>
<evidence type="ECO:0000256" key="6">
    <source>
        <dbReference type="SAM" id="Phobius"/>
    </source>
</evidence>
<feature type="transmembrane region" description="Helical" evidence="6">
    <location>
        <begin position="463"/>
        <end position="482"/>
    </location>
</feature>
<dbReference type="OrthoDB" id="420606at2759"/>
<feature type="transmembrane region" description="Helical" evidence="6">
    <location>
        <begin position="523"/>
        <end position="545"/>
    </location>
</feature>
<keyword evidence="4 6" id="KW-1133">Transmembrane helix</keyword>
<dbReference type="Pfam" id="PF03062">
    <property type="entry name" value="MBOAT"/>
    <property type="match status" value="1"/>
</dbReference>
<dbReference type="GO" id="GO:0016020">
    <property type="term" value="C:membrane"/>
    <property type="evidence" value="ECO:0007669"/>
    <property type="project" value="UniProtKB-SubCell"/>
</dbReference>
<comment type="subcellular location">
    <subcellularLocation>
        <location evidence="1">Membrane</location>
        <topology evidence="1">Multi-pass membrane protein</topology>
    </subcellularLocation>
</comment>
<evidence type="ECO:0000313" key="7">
    <source>
        <dbReference type="EMBL" id="KAF5379735.1"/>
    </source>
</evidence>
<dbReference type="PANTHER" id="PTHR13285">
    <property type="entry name" value="ACYLTRANSFERASE"/>
    <property type="match status" value="1"/>
</dbReference>
<evidence type="ECO:0000256" key="4">
    <source>
        <dbReference type="ARBA" id="ARBA00022989"/>
    </source>
</evidence>
<dbReference type="InterPro" id="IPR051085">
    <property type="entry name" value="MB_O-acyltransferase"/>
</dbReference>
<feature type="transmembrane region" description="Helical" evidence="6">
    <location>
        <begin position="72"/>
        <end position="91"/>
    </location>
</feature>
<feature type="transmembrane region" description="Helical" evidence="6">
    <location>
        <begin position="400"/>
        <end position="419"/>
    </location>
</feature>
<evidence type="ECO:0000256" key="3">
    <source>
        <dbReference type="ARBA" id="ARBA00022692"/>
    </source>
</evidence>
<gene>
    <name evidence="7" type="ORF">D9615_005789</name>
</gene>
<keyword evidence="3 6" id="KW-0812">Transmembrane</keyword>
<feature type="transmembrane region" description="Helical" evidence="6">
    <location>
        <begin position="154"/>
        <end position="174"/>
    </location>
</feature>
<dbReference type="GO" id="GO:0005783">
    <property type="term" value="C:endoplasmic reticulum"/>
    <property type="evidence" value="ECO:0007669"/>
    <property type="project" value="TreeGrafter"/>
</dbReference>
<dbReference type="GO" id="GO:0006506">
    <property type="term" value="P:GPI anchor biosynthetic process"/>
    <property type="evidence" value="ECO:0007669"/>
    <property type="project" value="TreeGrafter"/>
</dbReference>
<dbReference type="GO" id="GO:0008374">
    <property type="term" value="F:O-acyltransferase activity"/>
    <property type="evidence" value="ECO:0007669"/>
    <property type="project" value="TreeGrafter"/>
</dbReference>
<dbReference type="AlphaFoldDB" id="A0A8H5HAQ6"/>
<feature type="transmembrane region" description="Helical" evidence="6">
    <location>
        <begin position="362"/>
        <end position="388"/>
    </location>
</feature>
<comment type="caution">
    <text evidence="7">The sequence shown here is derived from an EMBL/GenBank/DDBJ whole genome shotgun (WGS) entry which is preliminary data.</text>
</comment>
<accession>A0A8H5HAQ6</accession>
<evidence type="ECO:0000256" key="5">
    <source>
        <dbReference type="ARBA" id="ARBA00023136"/>
    </source>
</evidence>
<evidence type="ECO:0000313" key="8">
    <source>
        <dbReference type="Proteomes" id="UP000565441"/>
    </source>
</evidence>
<keyword evidence="8" id="KW-1185">Reference proteome</keyword>
<feature type="transmembrane region" description="Helical" evidence="6">
    <location>
        <begin position="565"/>
        <end position="582"/>
    </location>
</feature>
<dbReference type="InterPro" id="IPR004299">
    <property type="entry name" value="MBOAT_fam"/>
</dbReference>
<evidence type="ECO:0000256" key="1">
    <source>
        <dbReference type="ARBA" id="ARBA00004141"/>
    </source>
</evidence>
<evidence type="ECO:0000256" key="2">
    <source>
        <dbReference type="ARBA" id="ARBA00010323"/>
    </source>
</evidence>
<protein>
    <recommendedName>
        <fullName evidence="9">Glycerol transporter</fullName>
    </recommendedName>
</protein>
<sequence length="597" mass="69605">MTTESESRPPPISEFVYDPTLPEHQPWCVQAPPVRNRMILTDLTVDFPEASSKVPANEPDVHPKARWRTLEFRIYTAVACVVLPIMAWIPISLSMCTSPTVPLHLLVKLLNTARLYTASNPNYQFFEKRLSPGWIPFRKVDNSDAQYRGFRNSFWLLTVLANAYLFIKFVWITSARSPPPSNLYLIRYNLVCSALFLIGLHGASLIKILLILTINFLIARLCRGSKAGPVLTWVFNGAVLFANDRYNGYRFGDILPSLSVLDSYQGAYARWHIVFNLTMLRLVSFNMDYYWACHAKDFPEYRHHRTTTYKERKASHPRHMYCYINYISYVLYPPLYIAGPIMSFNDYLWQHRRPMHIYARVAMLYFIRLLASLLTMELILHFMYVVAIKDTKAWVGNTPAQISMIGFWNLIIVWLKLLIPWRFFRLWAIMDGIEVPENMVRCMANNYSTLGFWRSWHRSYNLWIIRLILNTTLVFTFVALWHDLTFRLLAWGWLVSLFILPELIATYLLPASKYGTKRWYRHVCALGGVANVLMMMGANLVGFVIGTDGIQFFVRELFGTTQGLVFFGAACVCLFVGVQLMFEYREEERRRGIYRRC</sequence>
<evidence type="ECO:0008006" key="9">
    <source>
        <dbReference type="Google" id="ProtNLM"/>
    </source>
</evidence>
<reference evidence="7 8" key="1">
    <citation type="journal article" date="2020" name="ISME J.">
        <title>Uncovering the hidden diversity of litter-decomposition mechanisms in mushroom-forming fungi.</title>
        <authorList>
            <person name="Floudas D."/>
            <person name="Bentzer J."/>
            <person name="Ahren D."/>
            <person name="Johansson T."/>
            <person name="Persson P."/>
            <person name="Tunlid A."/>
        </authorList>
    </citation>
    <scope>NUCLEOTIDE SEQUENCE [LARGE SCALE GENOMIC DNA]</scope>
    <source>
        <strain evidence="7 8">CBS 661.87</strain>
    </source>
</reference>
<dbReference type="PANTHER" id="PTHR13285:SF18">
    <property type="entry name" value="PROTEIN-CYSTEINE N-PALMITOYLTRANSFERASE RASP"/>
    <property type="match status" value="1"/>
</dbReference>
<dbReference type="EMBL" id="JAACJP010000015">
    <property type="protein sequence ID" value="KAF5379735.1"/>
    <property type="molecule type" value="Genomic_DNA"/>
</dbReference>
<dbReference type="Proteomes" id="UP000565441">
    <property type="component" value="Unassembled WGS sequence"/>
</dbReference>
<proteinExistence type="inferred from homology"/>
<organism evidence="7 8">
    <name type="scientific">Tricholomella constricta</name>
    <dbReference type="NCBI Taxonomy" id="117010"/>
    <lineage>
        <taxon>Eukaryota</taxon>
        <taxon>Fungi</taxon>
        <taxon>Dikarya</taxon>
        <taxon>Basidiomycota</taxon>
        <taxon>Agaricomycotina</taxon>
        <taxon>Agaricomycetes</taxon>
        <taxon>Agaricomycetidae</taxon>
        <taxon>Agaricales</taxon>
        <taxon>Tricholomatineae</taxon>
        <taxon>Lyophyllaceae</taxon>
        <taxon>Tricholomella</taxon>
    </lineage>
</organism>
<comment type="similarity">
    <text evidence="2">Belongs to the membrane-bound acyltransferase family.</text>
</comment>